<organism evidence="1">
    <name type="scientific">Ophidiomyces ophidiicola</name>
    <dbReference type="NCBI Taxonomy" id="1387563"/>
    <lineage>
        <taxon>Eukaryota</taxon>
        <taxon>Fungi</taxon>
        <taxon>Dikarya</taxon>
        <taxon>Ascomycota</taxon>
        <taxon>Pezizomycotina</taxon>
        <taxon>Eurotiomycetes</taxon>
        <taxon>Eurotiomycetidae</taxon>
        <taxon>Onygenales</taxon>
        <taxon>Onygenaceae</taxon>
        <taxon>Ophidiomyces</taxon>
    </lineage>
</organism>
<sequence length="202" mass="22237">MASYGPPPAAGYIDPEIPEQVATAQLSNSLFRGAAVQVQLPRVTIQYCTQCRWMLRAAYYGQELLSTFSTILGEVALIPSTSGTFTISILYKSDADFATQETMLWDRRLNGGFPETKQLKSLVRNIIDPNRGLGHIDRAMARSQLQQQQQPPIENTTEEMQQPAVMTGAAPPPPVMAVPPDESDVYNNEKASVNSDICEDCQ</sequence>
<accession>A0ACB8V361</accession>
<comment type="caution">
    <text evidence="1">The sequence shown here is derived from an EMBL/GenBank/DDBJ whole genome shotgun (WGS) entry which is preliminary data.</text>
</comment>
<proteinExistence type="predicted"/>
<dbReference type="EMBL" id="JALBCA010000011">
    <property type="protein sequence ID" value="KAI2391533.1"/>
    <property type="molecule type" value="Genomic_DNA"/>
</dbReference>
<protein>
    <submittedName>
        <fullName evidence="1">Uncharacterized protein</fullName>
    </submittedName>
</protein>
<gene>
    <name evidence="1" type="ORF">LOY88_001057</name>
</gene>
<name>A0ACB8V361_9EURO</name>
<reference evidence="1" key="1">
    <citation type="journal article" date="2022" name="bioRxiv">
        <title>Population genetic analysis of Ophidiomyces ophidiicola, the causative agent of snake fungal disease, indicates recent introductions to the USA.</title>
        <authorList>
            <person name="Ladner J.T."/>
            <person name="Palmer J.M."/>
            <person name="Ettinger C.L."/>
            <person name="Stajich J.E."/>
            <person name="Farrell T.M."/>
            <person name="Glorioso B.M."/>
            <person name="Lawson B."/>
            <person name="Price S.J."/>
            <person name="Stengle A.G."/>
            <person name="Grear D.A."/>
            <person name="Lorch J.M."/>
        </authorList>
    </citation>
    <scope>NUCLEOTIDE SEQUENCE</scope>
    <source>
        <strain evidence="1">NWHC 24266-5</strain>
    </source>
</reference>
<evidence type="ECO:0000313" key="1">
    <source>
        <dbReference type="EMBL" id="KAI2391533.1"/>
    </source>
</evidence>